<evidence type="ECO:0000256" key="1">
    <source>
        <dbReference type="SAM" id="Coils"/>
    </source>
</evidence>
<evidence type="ECO:0000313" key="3">
    <source>
        <dbReference type="EMBL" id="KAJ8397093.1"/>
    </source>
</evidence>
<dbReference type="Pfam" id="PF22938">
    <property type="entry name" value="Integrase_p58_C"/>
    <property type="match status" value="1"/>
</dbReference>
<feature type="coiled-coil region" evidence="1">
    <location>
        <begin position="2"/>
        <end position="29"/>
    </location>
</feature>
<proteinExistence type="predicted"/>
<keyword evidence="4" id="KW-1185">Reference proteome</keyword>
<evidence type="ECO:0000313" key="4">
    <source>
        <dbReference type="Proteomes" id="UP001221898"/>
    </source>
</evidence>
<feature type="domain" description="Integrase p58-like C-terminal" evidence="2">
    <location>
        <begin position="59"/>
        <end position="92"/>
    </location>
</feature>
<keyword evidence="1" id="KW-0175">Coiled coil</keyword>
<comment type="caution">
    <text evidence="3">The sequence shown here is derived from an EMBL/GenBank/DDBJ whole genome shotgun (WGS) entry which is preliminary data.</text>
</comment>
<reference evidence="3" key="1">
    <citation type="journal article" date="2023" name="Science">
        <title>Genome structures resolve the early diversification of teleost fishes.</title>
        <authorList>
            <person name="Parey E."/>
            <person name="Louis A."/>
            <person name="Montfort J."/>
            <person name="Bouchez O."/>
            <person name="Roques C."/>
            <person name="Iampietro C."/>
            <person name="Lluch J."/>
            <person name="Castinel A."/>
            <person name="Donnadieu C."/>
            <person name="Desvignes T."/>
            <person name="Floi Bucao C."/>
            <person name="Jouanno E."/>
            <person name="Wen M."/>
            <person name="Mejri S."/>
            <person name="Dirks R."/>
            <person name="Jansen H."/>
            <person name="Henkel C."/>
            <person name="Chen W.J."/>
            <person name="Zahm M."/>
            <person name="Cabau C."/>
            <person name="Klopp C."/>
            <person name="Thompson A.W."/>
            <person name="Robinson-Rechavi M."/>
            <person name="Braasch I."/>
            <person name="Lecointre G."/>
            <person name="Bobe J."/>
            <person name="Postlethwait J.H."/>
            <person name="Berthelot C."/>
            <person name="Roest Crollius H."/>
            <person name="Guiguen Y."/>
        </authorList>
    </citation>
    <scope>NUCLEOTIDE SEQUENCE</scope>
    <source>
        <strain evidence="3">NC1722</strain>
    </source>
</reference>
<dbReference type="AlphaFoldDB" id="A0AAD7WHL5"/>
<dbReference type="Proteomes" id="UP001221898">
    <property type="component" value="Unassembled WGS sequence"/>
</dbReference>
<dbReference type="EMBL" id="JAINUG010000101">
    <property type="protein sequence ID" value="KAJ8397093.1"/>
    <property type="molecule type" value="Genomic_DNA"/>
</dbReference>
<dbReference type="InterPro" id="IPR054465">
    <property type="entry name" value="Integrase_p58-like_C"/>
</dbReference>
<gene>
    <name evidence="3" type="ORF">AAFF_G00011470</name>
</gene>
<name>A0AAD7WHL5_9TELE</name>
<sequence length="115" mass="13552">MRNRLKKYRSEVQENLAKAQKTKKAWYNQHARHREFQVGQKVLLLLPTFTHKLLANWQGPFKVVRKVEPVTYEVSHSDKGKATQIYHVNLLKEWKERSVESIASEEKPVKATLKV</sequence>
<organism evidence="3 4">
    <name type="scientific">Aldrovandia affinis</name>
    <dbReference type="NCBI Taxonomy" id="143900"/>
    <lineage>
        <taxon>Eukaryota</taxon>
        <taxon>Metazoa</taxon>
        <taxon>Chordata</taxon>
        <taxon>Craniata</taxon>
        <taxon>Vertebrata</taxon>
        <taxon>Euteleostomi</taxon>
        <taxon>Actinopterygii</taxon>
        <taxon>Neopterygii</taxon>
        <taxon>Teleostei</taxon>
        <taxon>Notacanthiformes</taxon>
        <taxon>Halosauridae</taxon>
        <taxon>Aldrovandia</taxon>
    </lineage>
</organism>
<evidence type="ECO:0000259" key="2">
    <source>
        <dbReference type="Pfam" id="PF22938"/>
    </source>
</evidence>
<protein>
    <recommendedName>
        <fullName evidence="2">Integrase p58-like C-terminal domain-containing protein</fullName>
    </recommendedName>
</protein>
<accession>A0AAD7WHL5</accession>